<gene>
    <name evidence="1" type="ORF">KM92DES2_11402</name>
</gene>
<protein>
    <submittedName>
        <fullName evidence="1">Uncharacterized protein</fullName>
    </submittedName>
</protein>
<dbReference type="EMBL" id="FLUP01000001">
    <property type="protein sequence ID" value="SBW00763.1"/>
    <property type="molecule type" value="Genomic_DNA"/>
</dbReference>
<reference evidence="1" key="1">
    <citation type="submission" date="2016-04" db="EMBL/GenBank/DDBJ databases">
        <authorList>
            <person name="Evans L.H."/>
            <person name="Alamgir A."/>
            <person name="Owens N."/>
            <person name="Weber N.D."/>
            <person name="Virtaneva K."/>
            <person name="Barbian K."/>
            <person name="Babar A."/>
            <person name="Rosenke K."/>
        </authorList>
    </citation>
    <scope>NUCLEOTIDE SEQUENCE</scope>
    <source>
        <strain evidence="1">92-2</strain>
    </source>
</reference>
<accession>A0A212JMU3</accession>
<evidence type="ECO:0000313" key="1">
    <source>
        <dbReference type="EMBL" id="SBW00763.1"/>
    </source>
</evidence>
<name>A0A212JMU3_9BACT</name>
<dbReference type="AlphaFoldDB" id="A0A212JMU3"/>
<organism evidence="1">
    <name type="scientific">uncultured Desulfovibrio sp</name>
    <dbReference type="NCBI Taxonomy" id="167968"/>
    <lineage>
        <taxon>Bacteria</taxon>
        <taxon>Pseudomonadati</taxon>
        <taxon>Thermodesulfobacteriota</taxon>
        <taxon>Desulfovibrionia</taxon>
        <taxon>Desulfovibrionales</taxon>
        <taxon>Desulfovibrionaceae</taxon>
        <taxon>Desulfovibrio</taxon>
        <taxon>environmental samples</taxon>
    </lineage>
</organism>
<sequence>MPIYSSCPCSFLLAEYKLVIPIIFDGLKHSYNNWYPAKIIHFPSFHLAALDAPLFVKSKETE</sequence>
<proteinExistence type="predicted"/>